<dbReference type="GO" id="GO:0006508">
    <property type="term" value="P:proteolysis"/>
    <property type="evidence" value="ECO:0007669"/>
    <property type="project" value="UniProtKB-KW"/>
</dbReference>
<dbReference type="SUPFAM" id="SSF52743">
    <property type="entry name" value="Subtilisin-like"/>
    <property type="match status" value="1"/>
</dbReference>
<evidence type="ECO:0000259" key="8">
    <source>
        <dbReference type="Pfam" id="PF00082"/>
    </source>
</evidence>
<feature type="chain" id="PRO_5043488628" evidence="7">
    <location>
        <begin position="27"/>
        <end position="1155"/>
    </location>
</feature>
<evidence type="ECO:0000256" key="4">
    <source>
        <dbReference type="ARBA" id="ARBA00022825"/>
    </source>
</evidence>
<evidence type="ECO:0000256" key="7">
    <source>
        <dbReference type="SAM" id="SignalP"/>
    </source>
</evidence>
<dbReference type="SUPFAM" id="SSF49785">
    <property type="entry name" value="Galactose-binding domain-like"/>
    <property type="match status" value="1"/>
</dbReference>
<dbReference type="Pfam" id="PF00082">
    <property type="entry name" value="Peptidase_S8"/>
    <property type="match status" value="1"/>
</dbReference>
<dbReference type="EMBL" id="JAZHOG010000001">
    <property type="protein sequence ID" value="MEJ8566121.1"/>
    <property type="molecule type" value="Genomic_DNA"/>
</dbReference>
<dbReference type="InterPro" id="IPR013783">
    <property type="entry name" value="Ig-like_fold"/>
</dbReference>
<feature type="domain" description="Peptidase S8/S53" evidence="8">
    <location>
        <begin position="152"/>
        <end position="449"/>
    </location>
</feature>
<dbReference type="InterPro" id="IPR034058">
    <property type="entry name" value="TagA/B/C/D_pept_dom"/>
</dbReference>
<dbReference type="Gene3D" id="2.60.40.3440">
    <property type="match status" value="1"/>
</dbReference>
<sequence>MTLSKSRHPHTLATLFLPGLIATALAGTAAAQSTVALETRQDRLQALSTALLQRDSEDRRQARAFATSAGLPLRRILADERVLELQRIAPGIGPVFYITNNIVAADTTSTDEVWPGGSAGLNLDGAGMTMAEWDGGAVFPDHPDFTGRLTQIDTPAEVSGHSTHVAGTLIGAGNAFIDSRGMAHAAHLNAYDWNSDTAEMAAAAAGGQLVSNHSYGVAAGWLHIGDLPPDNWWWIGGAADTDLEDPNFGYYDSESQLWDQIAFDAPYYLIVKAAGNDRSDYGPPDGEEYTIIDQDGNFVATSTLPRPADCAPAGYDCLPTHSVAKNILTVGAVDDLPGGYSEIGGPSQVVMSEFSSWGPTDDGRIKPDLVGNGVFLFSAWPDDPYYALAAGTSMSTPNVSGSLLLLQQHYENLNGPGQYLRAATLKALAIHTADESGPAPGPDYAFGWGLLNTLAAADVISGAGADHQIIEAALLNGAQDSYPVTVSQAGAVLTATLVWPDPPGTPAAPALDPTDLMLVNDLDLRIIRGGSTWLPWVLDPANPAAAATTGDNIRDNVEQVRIVDAGIGSYTVEVGHKSTLLDSLPQDYALIISVDPPPPVSSGFIIDEDFSGGLPPGWSVETVSGVSWTIRTPVNGDPRYDNLTGGTGQFAMVDNNFSHRTVTSLRTSVLDLSAAEEAVLRFSSRFSMDTFESINVDASTDSGGNWLNVWTWQGFNPFPTRYVQDLSNTIAGETGVILRFRFDSLGETQGDYWQVDDIELEIFGGDPPAGDPPGPPSGPSPTDGAVDQSTDTDLAWSPGTLADSHDVYFGTVNPPGGSEFRGNHPGTSYDPGPLQMGTTYFWRIDEVNADGNTPGPVWSFTTAAPSSEMIYIDGFETAAEPPAKGRWTATVGVAIADQDDQPEESVTVEGNWSDGANGSDSCTTGGDGRCSVSKRNLKQNTPSVRFTVTELVKPGATYDSGSNTAGDSVVVSQNDIDQVPAAVDDAYATDADSAVSGNVLDNDDPGNGPSSIDSHTLPADGSLSLADNGTFTYTPDAGFTGEDAFTYRIIDQDGDLSNTATVTLSVGGSPPPPPPGDLQLDARPYKVKGVQHVELTWQNFSGPDVDIRRDGGAPTTTANDGSHIDNIGVKGGGQSYVYEVCESETSNCALAVATF</sequence>
<feature type="signal peptide" evidence="7">
    <location>
        <begin position="1"/>
        <end position="26"/>
    </location>
</feature>
<evidence type="ECO:0000256" key="2">
    <source>
        <dbReference type="ARBA" id="ARBA00022670"/>
    </source>
</evidence>
<accession>A0AAW9REA6</accession>
<keyword evidence="10" id="KW-1185">Reference proteome</keyword>
<feature type="active site" description="Charge relay system" evidence="5">
    <location>
        <position position="161"/>
    </location>
</feature>
<dbReference type="CDD" id="cd04842">
    <property type="entry name" value="Peptidases_S8_Kp43_protease"/>
    <property type="match status" value="1"/>
</dbReference>
<keyword evidence="7" id="KW-0732">Signal</keyword>
<dbReference type="PRINTS" id="PR00723">
    <property type="entry name" value="SUBTILISIN"/>
</dbReference>
<dbReference type="Gene3D" id="3.40.50.200">
    <property type="entry name" value="Peptidase S8/S53 domain"/>
    <property type="match status" value="1"/>
</dbReference>
<evidence type="ECO:0000313" key="9">
    <source>
        <dbReference type="EMBL" id="MEJ8566121.1"/>
    </source>
</evidence>
<dbReference type="Proteomes" id="UP001359886">
    <property type="component" value="Unassembled WGS sequence"/>
</dbReference>
<organism evidence="9 10">
    <name type="scientific">Elongatibacter sediminis</name>
    <dbReference type="NCBI Taxonomy" id="3119006"/>
    <lineage>
        <taxon>Bacteria</taxon>
        <taxon>Pseudomonadati</taxon>
        <taxon>Pseudomonadota</taxon>
        <taxon>Gammaproteobacteria</taxon>
        <taxon>Chromatiales</taxon>
        <taxon>Wenzhouxiangellaceae</taxon>
        <taxon>Elongatibacter</taxon>
    </lineage>
</organism>
<feature type="region of interest" description="Disordered" evidence="6">
    <location>
        <begin position="900"/>
        <end position="929"/>
    </location>
</feature>
<dbReference type="InterPro" id="IPR015500">
    <property type="entry name" value="Peptidase_S8_subtilisin-rel"/>
</dbReference>
<dbReference type="Gene3D" id="2.60.40.10">
    <property type="entry name" value="Immunoglobulins"/>
    <property type="match status" value="1"/>
</dbReference>
<dbReference type="InterPro" id="IPR000209">
    <property type="entry name" value="Peptidase_S8/S53_dom"/>
</dbReference>
<dbReference type="PANTHER" id="PTHR43399">
    <property type="entry name" value="SUBTILISIN-RELATED"/>
    <property type="match status" value="1"/>
</dbReference>
<dbReference type="PANTHER" id="PTHR43399:SF4">
    <property type="entry name" value="CELL WALL-ASSOCIATED PROTEASE"/>
    <property type="match status" value="1"/>
</dbReference>
<dbReference type="Gene3D" id="2.60.120.380">
    <property type="match status" value="1"/>
</dbReference>
<comment type="similarity">
    <text evidence="1 5">Belongs to the peptidase S8 family.</text>
</comment>
<evidence type="ECO:0000256" key="3">
    <source>
        <dbReference type="ARBA" id="ARBA00022801"/>
    </source>
</evidence>
<protein>
    <submittedName>
        <fullName evidence="9">S8 family serine peptidase</fullName>
    </submittedName>
</protein>
<feature type="active site" description="Charge relay system" evidence="5">
    <location>
        <position position="393"/>
    </location>
</feature>
<feature type="region of interest" description="Disordered" evidence="6">
    <location>
        <begin position="995"/>
        <end position="1019"/>
    </location>
</feature>
<evidence type="ECO:0000256" key="5">
    <source>
        <dbReference type="PROSITE-ProRule" id="PRU01240"/>
    </source>
</evidence>
<proteinExistence type="inferred from homology"/>
<dbReference type="Pfam" id="PF17963">
    <property type="entry name" value="Big_9"/>
    <property type="match status" value="1"/>
</dbReference>
<dbReference type="GO" id="GO:0004252">
    <property type="term" value="F:serine-type endopeptidase activity"/>
    <property type="evidence" value="ECO:0007669"/>
    <property type="project" value="UniProtKB-UniRule"/>
</dbReference>
<dbReference type="RefSeq" id="WP_354693445.1">
    <property type="nucleotide sequence ID" value="NZ_JAZHOG010000001.1"/>
</dbReference>
<evidence type="ECO:0000256" key="6">
    <source>
        <dbReference type="SAM" id="MobiDB-lite"/>
    </source>
</evidence>
<feature type="region of interest" description="Disordered" evidence="6">
    <location>
        <begin position="762"/>
        <end position="831"/>
    </location>
</feature>
<dbReference type="AlphaFoldDB" id="A0AAW9REA6"/>
<dbReference type="InterPro" id="IPR008979">
    <property type="entry name" value="Galactose-bd-like_sf"/>
</dbReference>
<dbReference type="Gene3D" id="2.60.120.260">
    <property type="entry name" value="Galactose-binding domain-like"/>
    <property type="match status" value="1"/>
</dbReference>
<dbReference type="InterPro" id="IPR051048">
    <property type="entry name" value="Peptidase_S8/S53_subtilisin"/>
</dbReference>
<gene>
    <name evidence="9" type="ORF">V3330_00680</name>
</gene>
<keyword evidence="2 5" id="KW-0645">Protease</keyword>
<dbReference type="InterPro" id="IPR036852">
    <property type="entry name" value="Peptidase_S8/S53_dom_sf"/>
</dbReference>
<dbReference type="PROSITE" id="PS00138">
    <property type="entry name" value="SUBTILASE_SER"/>
    <property type="match status" value="1"/>
</dbReference>
<evidence type="ECO:0000313" key="10">
    <source>
        <dbReference type="Proteomes" id="UP001359886"/>
    </source>
</evidence>
<feature type="active site" description="Charge relay system" evidence="5">
    <location>
        <position position="134"/>
    </location>
</feature>
<dbReference type="PROSITE" id="PS51892">
    <property type="entry name" value="SUBTILASE"/>
    <property type="match status" value="1"/>
</dbReference>
<keyword evidence="4 5" id="KW-0720">Serine protease</keyword>
<reference evidence="9 10" key="1">
    <citation type="submission" date="2024-02" db="EMBL/GenBank/DDBJ databases">
        <title>A novel Wenzhouxiangellaceae bacterium, isolated from coastal sediments.</title>
        <authorList>
            <person name="Du Z.-J."/>
            <person name="Ye Y.-Q."/>
            <person name="Zhang X.-Y."/>
        </authorList>
    </citation>
    <scope>NUCLEOTIDE SEQUENCE [LARGE SCALE GENOMIC DNA]</scope>
    <source>
        <strain evidence="9 10">CH-27</strain>
    </source>
</reference>
<comment type="caution">
    <text evidence="9">The sequence shown here is derived from an EMBL/GenBank/DDBJ whole genome shotgun (WGS) entry which is preliminary data.</text>
</comment>
<keyword evidence="3 5" id="KW-0378">Hydrolase</keyword>
<feature type="compositionally biased region" description="Polar residues" evidence="6">
    <location>
        <begin position="908"/>
        <end position="924"/>
    </location>
</feature>
<evidence type="ECO:0000256" key="1">
    <source>
        <dbReference type="ARBA" id="ARBA00011073"/>
    </source>
</evidence>
<dbReference type="InterPro" id="IPR023828">
    <property type="entry name" value="Peptidase_S8_Ser-AS"/>
</dbReference>
<name>A0AAW9REA6_9GAMM</name>
<feature type="compositionally biased region" description="Pro residues" evidence="6">
    <location>
        <begin position="769"/>
        <end position="779"/>
    </location>
</feature>